<feature type="domain" description="FIST" evidence="1">
    <location>
        <begin position="32"/>
        <end position="227"/>
    </location>
</feature>
<dbReference type="EMBL" id="FYAH01000001">
    <property type="protein sequence ID" value="SMY15512.1"/>
    <property type="molecule type" value="Genomic_DNA"/>
</dbReference>
<dbReference type="Proteomes" id="UP000196485">
    <property type="component" value="Unassembled WGS sequence"/>
</dbReference>
<dbReference type="PANTHER" id="PTHR40252">
    <property type="entry name" value="BLR0328 PROTEIN"/>
    <property type="match status" value="1"/>
</dbReference>
<dbReference type="Pfam" id="PF08495">
    <property type="entry name" value="FIST"/>
    <property type="match status" value="1"/>
</dbReference>
<dbReference type="InterPro" id="IPR013702">
    <property type="entry name" value="FIST_domain_N"/>
</dbReference>
<organism evidence="3 4">
    <name type="scientific">Photobacterium aquimaris</name>
    <dbReference type="NCBI Taxonomy" id="512643"/>
    <lineage>
        <taxon>Bacteria</taxon>
        <taxon>Pseudomonadati</taxon>
        <taxon>Pseudomonadota</taxon>
        <taxon>Gammaproteobacteria</taxon>
        <taxon>Vibrionales</taxon>
        <taxon>Vibrionaceae</taxon>
        <taxon>Photobacterium</taxon>
    </lineage>
</organism>
<proteinExistence type="predicted"/>
<sequence length="389" mass="42718">MAMDIATSFSVLNNSHDAIVDAINKLDEKIAPPSLLLLYFSEDYDYDVLQLTLNKYYPNTPFLACSSCQGFMTEDGYINGRGVALWAINDIVGAYGTSIVSSNGSIFDIARQAILKAINNSGRLGEAPTLILLHATPGCEEEVIRGIEDVVGKNIAIIGGSAADDHVQGKWRIFNHEQQTQQGIGIAVFYPNCEVSFSFHSGYAATSYSAIATKVQGRELIELNHQPAADIYQQWIQQKFEANSSIINESSLNPLGRLVGEIHDLPYFKLAHPLMVTKTNGLKMFASIIEGERLYFMTGTNERLITRAGRVVTATNGIKLNPIGGLAIYCAGCMLKVQQRMEEVALFMKIAMHDKSFVCPFTFGEQGQFVTGENAHGNLMISAVVFHRD</sequence>
<gene>
    <name evidence="3" type="ORF">PAQU9191_00735</name>
</gene>
<reference evidence="4" key="1">
    <citation type="submission" date="2017-06" db="EMBL/GenBank/DDBJ databases">
        <authorList>
            <person name="Rodrigo-Torres L."/>
            <person name="Arahal R. D."/>
            <person name="Lucena T."/>
        </authorList>
    </citation>
    <scope>NUCLEOTIDE SEQUENCE [LARGE SCALE GENOMIC DNA]</scope>
    <source>
        <strain evidence="4">type strain: CECT 9192</strain>
    </source>
</reference>
<dbReference type="Pfam" id="PF10442">
    <property type="entry name" value="FIST_C"/>
    <property type="match status" value="1"/>
</dbReference>
<accession>A0A1Y6KU04</accession>
<evidence type="ECO:0000259" key="1">
    <source>
        <dbReference type="SMART" id="SM00897"/>
    </source>
</evidence>
<protein>
    <submittedName>
        <fullName evidence="3">FIST N domain protein</fullName>
    </submittedName>
</protein>
<dbReference type="SMART" id="SM00897">
    <property type="entry name" value="FIST"/>
    <property type="match status" value="1"/>
</dbReference>
<feature type="domain" description="FIST C-domain" evidence="2">
    <location>
        <begin position="228"/>
        <end position="369"/>
    </location>
</feature>
<dbReference type="PANTHER" id="PTHR40252:SF2">
    <property type="entry name" value="BLR0328 PROTEIN"/>
    <property type="match status" value="1"/>
</dbReference>
<dbReference type="SMART" id="SM01204">
    <property type="entry name" value="FIST_C"/>
    <property type="match status" value="1"/>
</dbReference>
<name>A0A1Y6KU04_9GAMM</name>
<evidence type="ECO:0000313" key="3">
    <source>
        <dbReference type="EMBL" id="SMY15512.1"/>
    </source>
</evidence>
<keyword evidence="4" id="KW-1185">Reference proteome</keyword>
<evidence type="ECO:0000313" key="4">
    <source>
        <dbReference type="Proteomes" id="UP000196485"/>
    </source>
</evidence>
<dbReference type="AlphaFoldDB" id="A0A1Y6KU04"/>
<dbReference type="InterPro" id="IPR019494">
    <property type="entry name" value="FIST_C"/>
</dbReference>
<evidence type="ECO:0000259" key="2">
    <source>
        <dbReference type="SMART" id="SM01204"/>
    </source>
</evidence>